<dbReference type="PANTHER" id="PTHR23407">
    <property type="entry name" value="ATPASE INHIBITOR/5-FORMYLTETRAHYDROFOLATE CYCLO-LIGASE"/>
    <property type="match status" value="1"/>
</dbReference>
<comment type="catalytic activity">
    <reaction evidence="5">
        <text>(6S)-5-formyl-5,6,7,8-tetrahydrofolate + ATP = (6R)-5,10-methenyltetrahydrofolate + ADP + phosphate</text>
        <dbReference type="Rhea" id="RHEA:10488"/>
        <dbReference type="ChEBI" id="CHEBI:30616"/>
        <dbReference type="ChEBI" id="CHEBI:43474"/>
        <dbReference type="ChEBI" id="CHEBI:57455"/>
        <dbReference type="ChEBI" id="CHEBI:57457"/>
        <dbReference type="ChEBI" id="CHEBI:456216"/>
        <dbReference type="EC" id="6.3.3.2"/>
    </reaction>
</comment>
<keyword evidence="6" id="KW-0436">Ligase</keyword>
<evidence type="ECO:0000256" key="4">
    <source>
        <dbReference type="PIRSR" id="PIRSR006806-1"/>
    </source>
</evidence>
<evidence type="ECO:0000313" key="7">
    <source>
        <dbReference type="Proteomes" id="UP000180254"/>
    </source>
</evidence>
<proteinExistence type="inferred from homology"/>
<keyword evidence="5" id="KW-0460">Magnesium</keyword>
<dbReference type="STRING" id="39480.EUAN_21800"/>
<dbReference type="RefSeq" id="WP_071064382.1">
    <property type="nucleotide sequence ID" value="NZ_MKIE01000013.1"/>
</dbReference>
<organism evidence="6 7">
    <name type="scientific">Andreesenia angusta</name>
    <dbReference type="NCBI Taxonomy" id="39480"/>
    <lineage>
        <taxon>Bacteria</taxon>
        <taxon>Bacillati</taxon>
        <taxon>Bacillota</taxon>
        <taxon>Tissierellia</taxon>
        <taxon>Tissierellales</taxon>
        <taxon>Gottschalkiaceae</taxon>
        <taxon>Andreesenia</taxon>
    </lineage>
</organism>
<feature type="binding site" evidence="4">
    <location>
        <begin position="137"/>
        <end position="145"/>
    </location>
    <ligand>
        <name>ATP</name>
        <dbReference type="ChEBI" id="CHEBI:30616"/>
    </ligand>
</feature>
<comment type="similarity">
    <text evidence="1 5">Belongs to the 5-formyltetrahydrofolate cyclo-ligase family.</text>
</comment>
<keyword evidence="7" id="KW-1185">Reference proteome</keyword>
<dbReference type="GO" id="GO:0005524">
    <property type="term" value="F:ATP binding"/>
    <property type="evidence" value="ECO:0007669"/>
    <property type="project" value="UniProtKB-KW"/>
</dbReference>
<protein>
    <recommendedName>
        <fullName evidence="5">5-formyltetrahydrofolate cyclo-ligase</fullName>
        <ecNumber evidence="5">6.3.3.2</ecNumber>
    </recommendedName>
</protein>
<dbReference type="GO" id="GO:0046872">
    <property type="term" value="F:metal ion binding"/>
    <property type="evidence" value="ECO:0007669"/>
    <property type="project" value="UniProtKB-KW"/>
</dbReference>
<accession>A0A1S1V5Q6</accession>
<dbReference type="AlphaFoldDB" id="A0A1S1V5Q6"/>
<dbReference type="Gene3D" id="3.40.50.10420">
    <property type="entry name" value="NagB/RpiA/CoA transferase-like"/>
    <property type="match status" value="1"/>
</dbReference>
<dbReference type="InterPro" id="IPR037171">
    <property type="entry name" value="NagB/RpiA_transferase-like"/>
</dbReference>
<dbReference type="OrthoDB" id="9801938at2"/>
<dbReference type="SUPFAM" id="SSF100950">
    <property type="entry name" value="NagB/RpiA/CoA transferase-like"/>
    <property type="match status" value="1"/>
</dbReference>
<dbReference type="PIRSF" id="PIRSF006806">
    <property type="entry name" value="FTHF_cligase"/>
    <property type="match status" value="1"/>
</dbReference>
<dbReference type="EMBL" id="MKIE01000013">
    <property type="protein sequence ID" value="OHW61437.1"/>
    <property type="molecule type" value="Genomic_DNA"/>
</dbReference>
<gene>
    <name evidence="6" type="ORF">EUAN_21800</name>
</gene>
<keyword evidence="5" id="KW-0479">Metal-binding</keyword>
<reference evidence="6 7" key="1">
    <citation type="submission" date="2016-09" db="EMBL/GenBank/DDBJ databases">
        <title>Genome sequence of Eubacterium angustum.</title>
        <authorList>
            <person name="Poehlein A."/>
            <person name="Daniel R."/>
        </authorList>
    </citation>
    <scope>NUCLEOTIDE SEQUENCE [LARGE SCALE GENOMIC DNA]</scope>
    <source>
        <strain evidence="6 7">DSM 1989</strain>
    </source>
</reference>
<dbReference type="GO" id="GO:0035999">
    <property type="term" value="P:tetrahydrofolate interconversion"/>
    <property type="evidence" value="ECO:0007669"/>
    <property type="project" value="TreeGrafter"/>
</dbReference>
<sequence length="193" mass="22502">MLSRTKSELRREYTQMREAMDQSEVERLSEKIIDTILKLPVFKRAETVMVYLNFKNEVDSLKMIEESYKAGKKVVIPYCEKETMEIIPSELNDIETEIVKGKNGYLQTKKDCVKPVPIEDIDLIVVPGIAFDKRCYRLGFGAGYYDRFLRKLNFEKPTIGLCYDFQIIHSIPIEGHDVPLDFVITEERILVRP</sequence>
<name>A0A1S1V5Q6_9FIRM</name>
<feature type="binding site" evidence="4">
    <location>
        <position position="57"/>
    </location>
    <ligand>
        <name>substrate</name>
    </ligand>
</feature>
<dbReference type="GO" id="GO:0009396">
    <property type="term" value="P:folic acid-containing compound biosynthetic process"/>
    <property type="evidence" value="ECO:0007669"/>
    <property type="project" value="TreeGrafter"/>
</dbReference>
<dbReference type="Proteomes" id="UP000180254">
    <property type="component" value="Unassembled WGS sequence"/>
</dbReference>
<dbReference type="NCBIfam" id="TIGR02727">
    <property type="entry name" value="MTHFS_bact"/>
    <property type="match status" value="1"/>
</dbReference>
<dbReference type="PANTHER" id="PTHR23407:SF1">
    <property type="entry name" value="5-FORMYLTETRAHYDROFOLATE CYCLO-LIGASE"/>
    <property type="match status" value="1"/>
</dbReference>
<dbReference type="Pfam" id="PF01812">
    <property type="entry name" value="5-FTHF_cyc-lig"/>
    <property type="match status" value="1"/>
</dbReference>
<evidence type="ECO:0000256" key="3">
    <source>
        <dbReference type="ARBA" id="ARBA00022840"/>
    </source>
</evidence>
<feature type="binding site" evidence="4">
    <location>
        <position position="52"/>
    </location>
    <ligand>
        <name>substrate</name>
    </ligand>
</feature>
<keyword evidence="2 4" id="KW-0547">Nucleotide-binding</keyword>
<comment type="cofactor">
    <cofactor evidence="5">
        <name>Mg(2+)</name>
        <dbReference type="ChEBI" id="CHEBI:18420"/>
    </cofactor>
</comment>
<dbReference type="EC" id="6.3.3.2" evidence="5"/>
<comment type="caution">
    <text evidence="6">The sequence shown here is derived from an EMBL/GenBank/DDBJ whole genome shotgun (WGS) entry which is preliminary data.</text>
</comment>
<evidence type="ECO:0000256" key="1">
    <source>
        <dbReference type="ARBA" id="ARBA00010638"/>
    </source>
</evidence>
<dbReference type="InterPro" id="IPR002698">
    <property type="entry name" value="FTHF_cligase"/>
</dbReference>
<feature type="binding site" evidence="4">
    <location>
        <begin position="6"/>
        <end position="10"/>
    </location>
    <ligand>
        <name>ATP</name>
        <dbReference type="ChEBI" id="CHEBI:30616"/>
    </ligand>
</feature>
<dbReference type="InterPro" id="IPR024185">
    <property type="entry name" value="FTHF_cligase-like_sf"/>
</dbReference>
<evidence type="ECO:0000256" key="2">
    <source>
        <dbReference type="ARBA" id="ARBA00022741"/>
    </source>
</evidence>
<keyword evidence="3 4" id="KW-0067">ATP-binding</keyword>
<evidence type="ECO:0000313" key="6">
    <source>
        <dbReference type="EMBL" id="OHW61437.1"/>
    </source>
</evidence>
<evidence type="ECO:0000256" key="5">
    <source>
        <dbReference type="RuleBase" id="RU361279"/>
    </source>
</evidence>
<dbReference type="GO" id="GO:0030272">
    <property type="term" value="F:5-formyltetrahydrofolate cyclo-ligase activity"/>
    <property type="evidence" value="ECO:0007669"/>
    <property type="project" value="UniProtKB-EC"/>
</dbReference>